<gene>
    <name evidence="1" type="ORF">ACFOWD_03270</name>
</gene>
<dbReference type="RefSeq" id="WP_298990580.1">
    <property type="nucleotide sequence ID" value="NZ_JBHSCY010000001.1"/>
</dbReference>
<comment type="caution">
    <text evidence="1">The sequence shown here is derived from an EMBL/GenBank/DDBJ whole genome shotgun (WGS) entry which is preliminary data.</text>
</comment>
<evidence type="ECO:0000313" key="2">
    <source>
        <dbReference type="Proteomes" id="UP001595826"/>
    </source>
</evidence>
<keyword evidence="2" id="KW-1185">Reference proteome</keyword>
<name>A0ABV8R7E9_9FLAO</name>
<dbReference type="Proteomes" id="UP001595826">
    <property type="component" value="Unassembled WGS sequence"/>
</dbReference>
<protein>
    <recommendedName>
        <fullName evidence="3">Glycine dehydrogenase</fullName>
    </recommendedName>
</protein>
<reference evidence="2" key="1">
    <citation type="journal article" date="2019" name="Int. J. Syst. Evol. Microbiol.">
        <title>The Global Catalogue of Microorganisms (GCM) 10K type strain sequencing project: providing services to taxonomists for standard genome sequencing and annotation.</title>
        <authorList>
            <consortium name="The Broad Institute Genomics Platform"/>
            <consortium name="The Broad Institute Genome Sequencing Center for Infectious Disease"/>
            <person name="Wu L."/>
            <person name="Ma J."/>
        </authorList>
    </citation>
    <scope>NUCLEOTIDE SEQUENCE [LARGE SCALE GENOMIC DNA]</scope>
    <source>
        <strain evidence="2">CECT 8655</strain>
    </source>
</reference>
<evidence type="ECO:0008006" key="3">
    <source>
        <dbReference type="Google" id="ProtNLM"/>
    </source>
</evidence>
<dbReference type="EMBL" id="JBHSCY010000001">
    <property type="protein sequence ID" value="MFC4267917.1"/>
    <property type="molecule type" value="Genomic_DNA"/>
</dbReference>
<accession>A0ABV8R7E9</accession>
<evidence type="ECO:0000313" key="1">
    <source>
        <dbReference type="EMBL" id="MFC4267917.1"/>
    </source>
</evidence>
<proteinExistence type="predicted"/>
<organism evidence="1 2">
    <name type="scientific">Polaribacter marinivivus</name>
    <dbReference type="NCBI Taxonomy" id="1524260"/>
    <lineage>
        <taxon>Bacteria</taxon>
        <taxon>Pseudomonadati</taxon>
        <taxon>Bacteroidota</taxon>
        <taxon>Flavobacteriia</taxon>
        <taxon>Flavobacteriales</taxon>
        <taxon>Flavobacteriaceae</taxon>
    </lineage>
</organism>
<sequence>MFKFLFITCDEATMICDKSQYNEASLFEKIQLNIHFLRCGICRLYTKQNNKMSDLFRMKATDCQKEKPCLSDIDKAALKQKLENSKA</sequence>